<proteinExistence type="predicted"/>
<dbReference type="EMBL" id="JAVSKO010000003">
    <property type="protein sequence ID" value="MDT3467920.1"/>
    <property type="molecule type" value="Genomic_DNA"/>
</dbReference>
<dbReference type="GO" id="GO:0019068">
    <property type="term" value="P:virion assembly"/>
    <property type="evidence" value="ECO:0007669"/>
    <property type="project" value="InterPro"/>
</dbReference>
<dbReference type="GO" id="GO:0005198">
    <property type="term" value="F:structural molecule activity"/>
    <property type="evidence" value="ECO:0007669"/>
    <property type="project" value="InterPro"/>
</dbReference>
<evidence type="ECO:0000256" key="1">
    <source>
        <dbReference type="SAM" id="MobiDB-lite"/>
    </source>
</evidence>
<organism evidence="2 3">
    <name type="scientific">Stenotrophomonas maltophilia</name>
    <name type="common">Pseudomonas maltophilia</name>
    <name type="synonym">Xanthomonas maltophilia</name>
    <dbReference type="NCBI Taxonomy" id="40324"/>
    <lineage>
        <taxon>Bacteria</taxon>
        <taxon>Pseudomonadati</taxon>
        <taxon>Pseudomonadota</taxon>
        <taxon>Gammaproteobacteria</taxon>
        <taxon>Lysobacterales</taxon>
        <taxon>Lysobacteraceae</taxon>
        <taxon>Stenotrophomonas</taxon>
        <taxon>Stenotrophomonas maltophilia group</taxon>
    </lineage>
</organism>
<accession>A0AAJ2JAD7</accession>
<sequence length="496" mass="54101">MAISLLDRAIAAVAPSYALHRHRARVMLDAARAYEGASRGDGWRVRRAGASANTDHMADARELRNRARSLVQNVPYCARSLQVLVSATIGTGITPKAEGPDAARLDKLWLRWADVADADGKSDIYGLMATAYRAMEQDGEVLIRRRTRRMSDGLAVPLQLQVLEIDWLDGSKNGSLRGGGQIINGIEYDVLGRVRAYWLFAAHPGEAVRGSVRLTSAAVPAADIIHLFNPVRPGQGRGISRFAPVIARVRDLMLYEDAELARKNLEARLGVIVSGDPEAMANSEDDGPSQLSGDRESMTDLGPLPSGGITHVSGATGFQTIEPKPAGGYVEYCKYNAHIITAGIGVPYESATGDMREVNFSSARIRQMEFRRDTEQLQWLVLIPQMCKPIWRWFDEAAALGGEVRKVGSSADWSTPRWDYVNPKQDIDSEIAGMGAGLLSPSESLRRRGYDADAVFVEMGKDYARMEQTGALKLMSFLQSSAARSMPAAAPSPNEE</sequence>
<name>A0AAJ2JAD7_STEMA</name>
<feature type="region of interest" description="Disordered" evidence="1">
    <location>
        <begin position="276"/>
        <end position="306"/>
    </location>
</feature>
<dbReference type="RefSeq" id="WP_312561472.1">
    <property type="nucleotide sequence ID" value="NZ_JAVSKO010000003.1"/>
</dbReference>
<reference evidence="2" key="1">
    <citation type="submission" date="2023-07" db="EMBL/GenBank/DDBJ databases">
        <title>Comparative genomics of clinical Stenotrophomonas maltophilia isolates reveals regions of diversity which correlate with colonization and persistence in vivo.</title>
        <authorList>
            <person name="Mcdaniel M.S."/>
            <person name="Swords W.E."/>
            <person name="Sumpter N.A."/>
            <person name="Lindgren N.R."/>
            <person name="Billiot C.E."/>
        </authorList>
    </citation>
    <scope>NUCLEOTIDE SEQUENCE</scope>
    <source>
        <strain evidence="2">Ism4</strain>
    </source>
</reference>
<comment type="caution">
    <text evidence="2">The sequence shown here is derived from an EMBL/GenBank/DDBJ whole genome shotgun (WGS) entry which is preliminary data.</text>
</comment>
<dbReference type="Pfam" id="PF05136">
    <property type="entry name" value="Phage_portal_2"/>
    <property type="match status" value="1"/>
</dbReference>
<dbReference type="Proteomes" id="UP001251948">
    <property type="component" value="Unassembled WGS sequence"/>
</dbReference>
<protein>
    <submittedName>
        <fullName evidence="2">Phage portal protein</fullName>
    </submittedName>
</protein>
<dbReference type="AlphaFoldDB" id="A0AAJ2JAD7"/>
<gene>
    <name evidence="2" type="ORF">ROV92_07910</name>
</gene>
<evidence type="ECO:0000313" key="3">
    <source>
        <dbReference type="Proteomes" id="UP001251948"/>
    </source>
</evidence>
<dbReference type="NCBIfam" id="TIGR01539">
    <property type="entry name" value="portal_lambda"/>
    <property type="match status" value="1"/>
</dbReference>
<dbReference type="InterPro" id="IPR006429">
    <property type="entry name" value="Phage_lambda_portal"/>
</dbReference>
<evidence type="ECO:0000313" key="2">
    <source>
        <dbReference type="EMBL" id="MDT3467920.1"/>
    </source>
</evidence>